<evidence type="ECO:0000256" key="1">
    <source>
        <dbReference type="ARBA" id="ARBA00004651"/>
    </source>
</evidence>
<organism evidence="14 15">
    <name type="scientific">Candidatus Limivivens merdigallinarum</name>
    <dbReference type="NCBI Taxonomy" id="2840859"/>
    <lineage>
        <taxon>Bacteria</taxon>
        <taxon>Bacillati</taxon>
        <taxon>Bacillota</taxon>
        <taxon>Clostridia</taxon>
        <taxon>Lachnospirales</taxon>
        <taxon>Lachnospiraceae</taxon>
        <taxon>Lachnospiraceae incertae sedis</taxon>
        <taxon>Candidatus Limivivens</taxon>
    </lineage>
</organism>
<dbReference type="Gene3D" id="3.40.50.1000">
    <property type="entry name" value="HAD superfamily/HAD-like"/>
    <property type="match status" value="1"/>
</dbReference>
<keyword evidence="4" id="KW-0597">Phosphoprotein</keyword>
<reference evidence="14" key="1">
    <citation type="submission" date="2020-10" db="EMBL/GenBank/DDBJ databases">
        <authorList>
            <person name="Gilroy R."/>
        </authorList>
    </citation>
    <scope>NUCLEOTIDE SEQUENCE</scope>
    <source>
        <strain evidence="14">ChiSjej3B21-11622</strain>
    </source>
</reference>
<dbReference type="InterPro" id="IPR004014">
    <property type="entry name" value="ATPase_P-typ_cation-transptr_N"/>
</dbReference>
<evidence type="ECO:0000256" key="12">
    <source>
        <dbReference type="SAM" id="Phobius"/>
    </source>
</evidence>
<dbReference type="SUPFAM" id="SSF81660">
    <property type="entry name" value="Metal cation-transporting ATPase, ATP-binding domain N"/>
    <property type="match status" value="1"/>
</dbReference>
<evidence type="ECO:0000256" key="7">
    <source>
        <dbReference type="ARBA" id="ARBA00022840"/>
    </source>
</evidence>
<evidence type="ECO:0000256" key="6">
    <source>
        <dbReference type="ARBA" id="ARBA00022741"/>
    </source>
</evidence>
<feature type="transmembrane region" description="Helical" evidence="12">
    <location>
        <begin position="909"/>
        <end position="925"/>
    </location>
</feature>
<keyword evidence="5 12" id="KW-0812">Transmembrane</keyword>
<dbReference type="Gene3D" id="3.40.1110.10">
    <property type="entry name" value="Calcium-transporting ATPase, cytoplasmic domain N"/>
    <property type="match status" value="1"/>
</dbReference>
<dbReference type="InterPro" id="IPR023299">
    <property type="entry name" value="ATPase_P-typ_cyto_dom_N"/>
</dbReference>
<dbReference type="Pfam" id="PF00689">
    <property type="entry name" value="Cation_ATPase_C"/>
    <property type="match status" value="1"/>
</dbReference>
<dbReference type="GO" id="GO:1902600">
    <property type="term" value="P:proton transmembrane transport"/>
    <property type="evidence" value="ECO:0007669"/>
    <property type="project" value="TreeGrafter"/>
</dbReference>
<dbReference type="SFLD" id="SFLDG00002">
    <property type="entry name" value="C1.7:_P-type_atpase_like"/>
    <property type="match status" value="1"/>
</dbReference>
<sequence length="944" mass="102976">MDTQKSFDAETSDVKTKLLYASPVEACKLMNSDMKGLTQSEAGRRLETYGKNELPKKKQDSLLKKLLANFTSLMALLLWGGGIMAIVSGAPELGIAIFCVNLINGLFSFFQEFKAEKATNALQEMLPANARVIRDGQETKILASDIVPGDIMILEEGDKICADARILRSNDFSADQSTLTGESNPIRKSGDAMQQKCNYLEAENMVFSGTSAAAGTCRALVVSTGSDSEFGKIANLTQSTEKSLSPLQKELDVLTKQIAVIAFSIGFLFLIIAVFFVKDPVMESFLFALGMIVAFIPEGLLPAVTLSLALAVQKMAKEHALVKKLSAVETLGCTNVICSDKTGTLTQNEMTVNHLWTIHSEMLVSGEGYEPNGDIRDHDITVTAKNSHALELLLSGAALCSNAKLLPPKDASGRYTVLGDPTEACLSVAAQKGGIDLDLMQQHYPRIMELPFDSRRKRMTTIHQLRETFEGGNRIAFVKGSPKEVMELCSRCFDTSSSRPMEQEDRNRIMQANDIYAREGLRVLAVAYRPLRKNDDTLPDSIREYTADNVERDLTFLGLVAMQDPPRSEVKDAVQLCHSAGIKIIMITGDYGLTAESIARKIGIVQGSQARVISGSELSEMSDEALKLALKGEVIFARMAPEQKYRIVCALQEMGNIVAVTGDGVNDSPALKKADIGIAMGITGTDVAKEAADMILSDDNFATIVRAIEEGRSVYNNIRKFLRYIFDSNTPEAAASVVYLLSGGMIPLPLTIMQILTIDIGTDMVPALGLGAEASEASVMQQPPRSSKERLLNKNVLLVGFLWYGLLGTLFALGGYFLANLLNGWPVVPLASEGTAVYAQATTMMLGGVIFSQIGMVMNNRTDTESVLKRGLFSNHYINAGLVIELVILAAVSYIPFLNGIFNTAPLSFLEWLYLMCIPFIVFGVEEGRKKLLRRHMPERSKVE</sequence>
<dbReference type="Gene3D" id="2.70.150.10">
    <property type="entry name" value="Calcium-transporting ATPase, cytoplasmic transduction domain A"/>
    <property type="match status" value="1"/>
</dbReference>
<name>A0A9D0ZX75_9FIRM</name>
<dbReference type="PANTHER" id="PTHR43294:SF21">
    <property type="entry name" value="CATION TRANSPORTING ATPASE"/>
    <property type="match status" value="1"/>
</dbReference>
<dbReference type="NCBIfam" id="TIGR01494">
    <property type="entry name" value="ATPase_P-type"/>
    <property type="match status" value="2"/>
</dbReference>
<dbReference type="Proteomes" id="UP000886886">
    <property type="component" value="Unassembled WGS sequence"/>
</dbReference>
<proteinExistence type="inferred from homology"/>
<dbReference type="PROSITE" id="PS00154">
    <property type="entry name" value="ATPASE_E1_E2"/>
    <property type="match status" value="1"/>
</dbReference>
<dbReference type="Pfam" id="PF00122">
    <property type="entry name" value="E1-E2_ATPase"/>
    <property type="match status" value="1"/>
</dbReference>
<feature type="domain" description="Cation-transporting P-type ATPase N-terminal" evidence="13">
    <location>
        <begin position="18"/>
        <end position="90"/>
    </location>
</feature>
<comment type="caution">
    <text evidence="14">The sequence shown here is derived from an EMBL/GenBank/DDBJ whole genome shotgun (WGS) entry which is preliminary data.</text>
</comment>
<evidence type="ECO:0000256" key="8">
    <source>
        <dbReference type="ARBA" id="ARBA00022842"/>
    </source>
</evidence>
<dbReference type="GO" id="GO:0019829">
    <property type="term" value="F:ATPase-coupled monoatomic cation transmembrane transporter activity"/>
    <property type="evidence" value="ECO:0007669"/>
    <property type="project" value="TreeGrafter"/>
</dbReference>
<keyword evidence="11 12" id="KW-0472">Membrane</keyword>
<dbReference type="SUPFAM" id="SSF81665">
    <property type="entry name" value="Calcium ATPase, transmembrane domain M"/>
    <property type="match status" value="1"/>
</dbReference>
<evidence type="ECO:0000313" key="14">
    <source>
        <dbReference type="EMBL" id="HIQ97201.1"/>
    </source>
</evidence>
<dbReference type="InterPro" id="IPR044492">
    <property type="entry name" value="P_typ_ATPase_HD_dom"/>
</dbReference>
<dbReference type="SUPFAM" id="SSF81653">
    <property type="entry name" value="Calcium ATPase, transduction domain A"/>
    <property type="match status" value="1"/>
</dbReference>
<dbReference type="InterPro" id="IPR050510">
    <property type="entry name" value="Cation_transp_ATPase_P-type"/>
</dbReference>
<dbReference type="PRINTS" id="PR00121">
    <property type="entry name" value="NAKATPASE"/>
</dbReference>
<keyword evidence="3" id="KW-1003">Cell membrane</keyword>
<dbReference type="FunFam" id="3.40.50.1000:FF:000028">
    <property type="entry name" value="Calcium-transporting P-type ATPase, putative"/>
    <property type="match status" value="1"/>
</dbReference>
<evidence type="ECO:0000256" key="3">
    <source>
        <dbReference type="ARBA" id="ARBA00022475"/>
    </source>
</evidence>
<dbReference type="InterPro" id="IPR008250">
    <property type="entry name" value="ATPase_P-typ_transduc_dom_A_sf"/>
</dbReference>
<evidence type="ECO:0000256" key="5">
    <source>
        <dbReference type="ARBA" id="ARBA00022692"/>
    </source>
</evidence>
<keyword evidence="10 12" id="KW-1133">Transmembrane helix</keyword>
<evidence type="ECO:0000256" key="4">
    <source>
        <dbReference type="ARBA" id="ARBA00022553"/>
    </source>
</evidence>
<evidence type="ECO:0000256" key="9">
    <source>
        <dbReference type="ARBA" id="ARBA00022967"/>
    </source>
</evidence>
<feature type="transmembrane region" description="Helical" evidence="12">
    <location>
        <begin position="66"/>
        <end position="87"/>
    </location>
</feature>
<feature type="transmembrane region" description="Helical" evidence="12">
    <location>
        <begin position="837"/>
        <end position="857"/>
    </location>
</feature>
<dbReference type="SMART" id="SM00831">
    <property type="entry name" value="Cation_ATPase_N"/>
    <property type="match status" value="1"/>
</dbReference>
<dbReference type="Pfam" id="PF00690">
    <property type="entry name" value="Cation_ATPase_N"/>
    <property type="match status" value="1"/>
</dbReference>
<keyword evidence="9" id="KW-1278">Translocase</keyword>
<dbReference type="Pfam" id="PF13246">
    <property type="entry name" value="Cation_ATPase"/>
    <property type="match status" value="1"/>
</dbReference>
<feature type="transmembrane region" description="Helical" evidence="12">
    <location>
        <begin position="258"/>
        <end position="278"/>
    </location>
</feature>
<comment type="similarity">
    <text evidence="2">Belongs to the cation transport ATPase (P-type) (TC 3.A.3) family. Type IIA subfamily.</text>
</comment>
<dbReference type="SFLD" id="SFLDS00003">
    <property type="entry name" value="Haloacid_Dehalogenase"/>
    <property type="match status" value="1"/>
</dbReference>
<dbReference type="InterPro" id="IPR036412">
    <property type="entry name" value="HAD-like_sf"/>
</dbReference>
<dbReference type="AlphaFoldDB" id="A0A9D0ZX75"/>
<feature type="transmembrane region" description="Helical" evidence="12">
    <location>
        <begin position="795"/>
        <end position="817"/>
    </location>
</feature>
<protein>
    <submittedName>
        <fullName evidence="14">Cation-transporting P-type ATPase</fullName>
    </submittedName>
</protein>
<evidence type="ECO:0000259" key="13">
    <source>
        <dbReference type="SMART" id="SM00831"/>
    </source>
</evidence>
<dbReference type="InterPro" id="IPR059000">
    <property type="entry name" value="ATPase_P-type_domA"/>
</dbReference>
<keyword evidence="7" id="KW-0067">ATP-binding</keyword>
<dbReference type="GO" id="GO:0005524">
    <property type="term" value="F:ATP binding"/>
    <property type="evidence" value="ECO:0007669"/>
    <property type="project" value="UniProtKB-KW"/>
</dbReference>
<dbReference type="PRINTS" id="PR00119">
    <property type="entry name" value="CATATPASE"/>
</dbReference>
<evidence type="ECO:0000313" key="15">
    <source>
        <dbReference type="Proteomes" id="UP000886886"/>
    </source>
</evidence>
<accession>A0A9D0ZX75</accession>
<keyword evidence="6" id="KW-0547">Nucleotide-binding</keyword>
<feature type="transmembrane region" description="Helical" evidence="12">
    <location>
        <begin position="93"/>
        <end position="110"/>
    </location>
</feature>
<reference evidence="14" key="2">
    <citation type="journal article" date="2021" name="PeerJ">
        <title>Extensive microbial diversity within the chicken gut microbiome revealed by metagenomics and culture.</title>
        <authorList>
            <person name="Gilroy R."/>
            <person name="Ravi A."/>
            <person name="Getino M."/>
            <person name="Pursley I."/>
            <person name="Horton D.L."/>
            <person name="Alikhan N.F."/>
            <person name="Baker D."/>
            <person name="Gharbi K."/>
            <person name="Hall N."/>
            <person name="Watson M."/>
            <person name="Adriaenssens E.M."/>
            <person name="Foster-Nyarko E."/>
            <person name="Jarju S."/>
            <person name="Secka A."/>
            <person name="Antonio M."/>
            <person name="Oren A."/>
            <person name="Chaudhuri R.R."/>
            <person name="La Ragione R."/>
            <person name="Hildebrand F."/>
            <person name="Pallen M.J."/>
        </authorList>
    </citation>
    <scope>NUCLEOTIDE SEQUENCE</scope>
    <source>
        <strain evidence="14">ChiSjej3B21-11622</strain>
    </source>
</reference>
<keyword evidence="8" id="KW-0460">Magnesium</keyword>
<dbReference type="GO" id="GO:0016887">
    <property type="term" value="F:ATP hydrolysis activity"/>
    <property type="evidence" value="ECO:0007669"/>
    <property type="project" value="InterPro"/>
</dbReference>
<evidence type="ECO:0000256" key="2">
    <source>
        <dbReference type="ARBA" id="ARBA00005675"/>
    </source>
</evidence>
<evidence type="ECO:0000256" key="11">
    <source>
        <dbReference type="ARBA" id="ARBA00023136"/>
    </source>
</evidence>
<gene>
    <name evidence="14" type="ORF">IAB26_11640</name>
</gene>
<evidence type="ECO:0000256" key="10">
    <source>
        <dbReference type="ARBA" id="ARBA00022989"/>
    </source>
</evidence>
<dbReference type="SFLD" id="SFLDF00027">
    <property type="entry name" value="p-type_atpase"/>
    <property type="match status" value="1"/>
</dbReference>
<dbReference type="FunFam" id="2.70.150.10:FF:000160">
    <property type="entry name" value="Sarcoplasmic/endoplasmic reticulum calcium ATPase 1"/>
    <property type="match status" value="1"/>
</dbReference>
<dbReference type="InterPro" id="IPR006068">
    <property type="entry name" value="ATPase_P-typ_cation-transptr_C"/>
</dbReference>
<dbReference type="PANTHER" id="PTHR43294">
    <property type="entry name" value="SODIUM/POTASSIUM-TRANSPORTING ATPASE SUBUNIT ALPHA"/>
    <property type="match status" value="1"/>
</dbReference>
<dbReference type="InterPro" id="IPR001757">
    <property type="entry name" value="P_typ_ATPase"/>
</dbReference>
<feature type="transmembrane region" description="Helical" evidence="12">
    <location>
        <begin position="284"/>
        <end position="312"/>
    </location>
</feature>
<feature type="transmembrane region" description="Helical" evidence="12">
    <location>
        <begin position="877"/>
        <end position="897"/>
    </location>
</feature>
<dbReference type="Pfam" id="PF08282">
    <property type="entry name" value="Hydrolase_3"/>
    <property type="match status" value="1"/>
</dbReference>
<dbReference type="SUPFAM" id="SSF56784">
    <property type="entry name" value="HAD-like"/>
    <property type="match status" value="1"/>
</dbReference>
<dbReference type="InterPro" id="IPR018303">
    <property type="entry name" value="ATPase_P-typ_P_site"/>
</dbReference>
<dbReference type="GO" id="GO:0005886">
    <property type="term" value="C:plasma membrane"/>
    <property type="evidence" value="ECO:0007669"/>
    <property type="project" value="UniProtKB-SubCell"/>
</dbReference>
<comment type="subcellular location">
    <subcellularLocation>
        <location evidence="1">Cell membrane</location>
        <topology evidence="1">Multi-pass membrane protein</topology>
    </subcellularLocation>
</comment>
<dbReference type="Gene3D" id="1.20.1110.10">
    <property type="entry name" value="Calcium-transporting ATPase, transmembrane domain"/>
    <property type="match status" value="1"/>
</dbReference>
<dbReference type="InterPro" id="IPR023298">
    <property type="entry name" value="ATPase_P-typ_TM_dom_sf"/>
</dbReference>
<dbReference type="InterPro" id="IPR023214">
    <property type="entry name" value="HAD_sf"/>
</dbReference>
<dbReference type="EMBL" id="DVFT01000171">
    <property type="protein sequence ID" value="HIQ97201.1"/>
    <property type="molecule type" value="Genomic_DNA"/>
</dbReference>
<dbReference type="FunFam" id="3.40.50.1000:FF:000001">
    <property type="entry name" value="Phospholipid-transporting ATPase IC"/>
    <property type="match status" value="1"/>
</dbReference>